<reference evidence="3" key="1">
    <citation type="submission" date="2017-06" db="EMBL/GenBank/DDBJ databases">
        <authorList>
            <person name="Varghese N."/>
            <person name="Submissions S."/>
        </authorList>
    </citation>
    <scope>NUCLEOTIDE SEQUENCE [LARGE SCALE GENOMIC DNA]</scope>
    <source>
        <strain evidence="3">DSM 19316</strain>
    </source>
</reference>
<evidence type="ECO:0000313" key="2">
    <source>
        <dbReference type="EMBL" id="SNR55051.1"/>
    </source>
</evidence>
<evidence type="ECO:0000259" key="1">
    <source>
        <dbReference type="Pfam" id="PF25207"/>
    </source>
</evidence>
<dbReference type="AlphaFoldDB" id="A0A238X910"/>
<dbReference type="InterPro" id="IPR057159">
    <property type="entry name" value="DUF7837"/>
</dbReference>
<accession>A0A238X910</accession>
<dbReference type="Proteomes" id="UP000198297">
    <property type="component" value="Unassembled WGS sequence"/>
</dbReference>
<dbReference type="Pfam" id="PF25207">
    <property type="entry name" value="DUF7837"/>
    <property type="match status" value="1"/>
</dbReference>
<dbReference type="EMBL" id="FZNK01000004">
    <property type="protein sequence ID" value="SNR55051.1"/>
    <property type="molecule type" value="Genomic_DNA"/>
</dbReference>
<gene>
    <name evidence="2" type="ORF">SAMN06266787_10410</name>
</gene>
<protein>
    <recommendedName>
        <fullName evidence="1">DUF7837 domain-containing protein</fullName>
    </recommendedName>
</protein>
<sequence>MFNPANREWVDGKRVARSLSPLMTDSSAPLGQCPSCDREIPAAWKIIEYDHGDGNTGVFAECPDCDAVVKPR</sequence>
<organism evidence="2 3">
    <name type="scientific">Halorubrum ezzemoulense</name>
    <name type="common">Halorubrum chaoviator</name>
    <dbReference type="NCBI Taxonomy" id="337243"/>
    <lineage>
        <taxon>Archaea</taxon>
        <taxon>Methanobacteriati</taxon>
        <taxon>Methanobacteriota</taxon>
        <taxon>Stenosarchaea group</taxon>
        <taxon>Halobacteria</taxon>
        <taxon>Halobacteriales</taxon>
        <taxon>Haloferacaceae</taxon>
        <taxon>Halorubrum</taxon>
    </lineage>
</organism>
<proteinExistence type="predicted"/>
<feature type="domain" description="DUF7837" evidence="1">
    <location>
        <begin position="27"/>
        <end position="72"/>
    </location>
</feature>
<evidence type="ECO:0000313" key="3">
    <source>
        <dbReference type="Proteomes" id="UP000198297"/>
    </source>
</evidence>
<name>A0A238X910_HALEZ</name>